<dbReference type="InterPro" id="IPR015517">
    <property type="entry name" value="dCMP_deaminase-rel"/>
</dbReference>
<dbReference type="GO" id="GO:0004132">
    <property type="term" value="F:dCMP deaminase activity"/>
    <property type="evidence" value="ECO:0007669"/>
    <property type="project" value="UniProtKB-EC"/>
</dbReference>
<dbReference type="InterPro" id="IPR016193">
    <property type="entry name" value="Cytidine_deaminase-like"/>
</dbReference>
<comment type="caution">
    <text evidence="8">The sequence shown here is derived from an EMBL/GenBank/DDBJ whole genome shotgun (WGS) entry which is preliminary data.</text>
</comment>
<dbReference type="SUPFAM" id="SSF53927">
    <property type="entry name" value="Cytidine deaminase-like"/>
    <property type="match status" value="2"/>
</dbReference>
<dbReference type="PROSITE" id="PS51747">
    <property type="entry name" value="CYT_DCMP_DEAMINASES_2"/>
    <property type="match status" value="2"/>
</dbReference>
<dbReference type="InterPro" id="IPR035105">
    <property type="entry name" value="Deoxycytidylate_deaminase_dom"/>
</dbReference>
<dbReference type="InterPro" id="IPR002125">
    <property type="entry name" value="CMP_dCMP_dom"/>
</dbReference>
<reference evidence="9" key="1">
    <citation type="submission" date="2017-01" db="EMBL/GenBank/DDBJ databases">
        <title>Comparative genomics of anhydrobiosis in the tardigrade Hypsibius dujardini.</title>
        <authorList>
            <person name="Yoshida Y."/>
            <person name="Koutsovoulos G."/>
            <person name="Laetsch D."/>
            <person name="Stevens L."/>
            <person name="Kumar S."/>
            <person name="Horikawa D."/>
            <person name="Ishino K."/>
            <person name="Komine S."/>
            <person name="Tomita M."/>
            <person name="Blaxter M."/>
            <person name="Arakawa K."/>
        </authorList>
    </citation>
    <scope>NUCLEOTIDE SEQUENCE [LARGE SCALE GENOMIC DNA]</scope>
    <source>
        <strain evidence="9">Z151</strain>
    </source>
</reference>
<dbReference type="GO" id="GO:0005737">
    <property type="term" value="C:cytoplasm"/>
    <property type="evidence" value="ECO:0007669"/>
    <property type="project" value="TreeGrafter"/>
</dbReference>
<name>A0A1W0WEG4_HYPEX</name>
<evidence type="ECO:0000256" key="1">
    <source>
        <dbReference type="ARBA" id="ARBA00001947"/>
    </source>
</evidence>
<evidence type="ECO:0000256" key="6">
    <source>
        <dbReference type="SAM" id="MobiDB-lite"/>
    </source>
</evidence>
<comment type="cofactor">
    <cofactor evidence="1">
        <name>Zn(2+)</name>
        <dbReference type="ChEBI" id="CHEBI:29105"/>
    </cofactor>
</comment>
<evidence type="ECO:0000259" key="7">
    <source>
        <dbReference type="PROSITE" id="PS51747"/>
    </source>
</evidence>
<keyword evidence="2" id="KW-0545">Nucleotide biosynthesis</keyword>
<dbReference type="CDD" id="cd01286">
    <property type="entry name" value="deoxycytidylate_deaminase"/>
    <property type="match status" value="1"/>
</dbReference>
<dbReference type="EMBL" id="MTYJ01000120">
    <property type="protein sequence ID" value="OQV13601.1"/>
    <property type="molecule type" value="Genomic_DNA"/>
</dbReference>
<feature type="domain" description="CMP/dCMP-type deaminase" evidence="7">
    <location>
        <begin position="43"/>
        <end position="197"/>
    </location>
</feature>
<evidence type="ECO:0000256" key="3">
    <source>
        <dbReference type="ARBA" id="ARBA00022801"/>
    </source>
</evidence>
<feature type="region of interest" description="Disordered" evidence="6">
    <location>
        <begin position="1"/>
        <end position="41"/>
    </location>
</feature>
<dbReference type="OrthoDB" id="6710946at2759"/>
<evidence type="ECO:0000313" key="8">
    <source>
        <dbReference type="EMBL" id="OQV13601.1"/>
    </source>
</evidence>
<evidence type="ECO:0000256" key="4">
    <source>
        <dbReference type="ARBA" id="ARBA00038938"/>
    </source>
</evidence>
<dbReference type="PANTHER" id="PTHR11086:SF18">
    <property type="entry name" value="DEOXYCYTIDYLATE DEAMINASE"/>
    <property type="match status" value="1"/>
</dbReference>
<evidence type="ECO:0000256" key="5">
    <source>
        <dbReference type="ARBA" id="ARBA00041763"/>
    </source>
</evidence>
<organism evidence="8 9">
    <name type="scientific">Hypsibius exemplaris</name>
    <name type="common">Freshwater tardigrade</name>
    <dbReference type="NCBI Taxonomy" id="2072580"/>
    <lineage>
        <taxon>Eukaryota</taxon>
        <taxon>Metazoa</taxon>
        <taxon>Ecdysozoa</taxon>
        <taxon>Tardigrada</taxon>
        <taxon>Eutardigrada</taxon>
        <taxon>Parachela</taxon>
        <taxon>Hypsibioidea</taxon>
        <taxon>Hypsibiidae</taxon>
        <taxon>Hypsibius</taxon>
    </lineage>
</organism>
<proteinExistence type="predicted"/>
<feature type="domain" description="CMP/dCMP-type deaminase" evidence="7">
    <location>
        <begin position="240"/>
        <end position="350"/>
    </location>
</feature>
<dbReference type="GO" id="GO:0009165">
    <property type="term" value="P:nucleotide biosynthetic process"/>
    <property type="evidence" value="ECO:0007669"/>
    <property type="project" value="UniProtKB-KW"/>
</dbReference>
<dbReference type="PANTHER" id="PTHR11086">
    <property type="entry name" value="DEOXYCYTIDYLATE DEAMINASE-RELATED"/>
    <property type="match status" value="1"/>
</dbReference>
<dbReference type="Pfam" id="PF00383">
    <property type="entry name" value="dCMP_cyt_deam_1"/>
    <property type="match status" value="2"/>
</dbReference>
<keyword evidence="3" id="KW-0378">Hydrolase</keyword>
<dbReference type="Gene3D" id="3.40.140.10">
    <property type="entry name" value="Cytidine Deaminase, domain 2"/>
    <property type="match status" value="2"/>
</dbReference>
<dbReference type="AlphaFoldDB" id="A0A1W0WEG4"/>
<dbReference type="EC" id="3.5.4.12" evidence="4"/>
<protein>
    <recommendedName>
        <fullName evidence="5">dCMP deaminase</fullName>
        <ecNumber evidence="4">3.5.4.12</ecNumber>
    </recommendedName>
    <alternativeName>
        <fullName evidence="5">dCMP deaminase</fullName>
    </alternativeName>
</protein>
<keyword evidence="9" id="KW-1185">Reference proteome</keyword>
<accession>A0A1W0WEG4</accession>
<sequence>MDDSNPKRRKIPGDSAPTTADTVDAPSAGPGNGKPRPSSEVLPWPDYYMGVALLTAQRSKDPATQVGACVVNDDGRIIAIGYNGMPCDISDEVANWASPPEDDTTVAGQEAAKEGMICHAALNAIVQKRSVSVNHCTLYTTLFPCNECAKTIIQAGIKKVVYREARPEKEYHKYSRELFEDTKVTLEKYVPHRAGISLALKHDQSPRLVPSSTNFVVAIAPDSGAPSALNRARPIDQYLSYDEYFMGLALLTAQRSKDPKTQVGACVVDRNNRIIGLGYNGMPIGIDDEKTNWGKTPYGDESVGARLASKHSRCQKLILQSGITEVVYLAMPVDKKKGTPEPIKPSCLLLKSVGEDGKLTTRLRQFEYRDEKEQIVLTF</sequence>
<dbReference type="Proteomes" id="UP000192578">
    <property type="component" value="Unassembled WGS sequence"/>
</dbReference>
<evidence type="ECO:0000256" key="2">
    <source>
        <dbReference type="ARBA" id="ARBA00022727"/>
    </source>
</evidence>
<evidence type="ECO:0000313" key="9">
    <source>
        <dbReference type="Proteomes" id="UP000192578"/>
    </source>
</evidence>
<gene>
    <name evidence="8" type="ORF">BV898_12144</name>
</gene>